<dbReference type="GO" id="GO:0007165">
    <property type="term" value="P:signal transduction"/>
    <property type="evidence" value="ECO:0007669"/>
    <property type="project" value="TreeGrafter"/>
</dbReference>
<evidence type="ECO:0000313" key="9">
    <source>
        <dbReference type="Proteomes" id="UP000572635"/>
    </source>
</evidence>
<dbReference type="PANTHER" id="PTHR20854:SF4">
    <property type="entry name" value="INOSITOL-1-MONOPHOSPHATASE-RELATED"/>
    <property type="match status" value="1"/>
</dbReference>
<evidence type="ECO:0000256" key="5">
    <source>
        <dbReference type="ARBA" id="ARBA00022842"/>
    </source>
</evidence>
<keyword evidence="5 6" id="KW-0460">Magnesium</keyword>
<keyword evidence="4 7" id="KW-0378">Hydrolase</keyword>
<evidence type="ECO:0000256" key="4">
    <source>
        <dbReference type="ARBA" id="ARBA00022801"/>
    </source>
</evidence>
<proteinExistence type="inferred from homology"/>
<protein>
    <recommendedName>
        <fullName evidence="7">Inositol-1-monophosphatase</fullName>
        <ecNumber evidence="7">3.1.3.25</ecNumber>
    </recommendedName>
</protein>
<comment type="catalytic activity">
    <reaction evidence="1 7">
        <text>a myo-inositol phosphate + H2O = myo-inositol + phosphate</text>
        <dbReference type="Rhea" id="RHEA:24056"/>
        <dbReference type="ChEBI" id="CHEBI:15377"/>
        <dbReference type="ChEBI" id="CHEBI:17268"/>
        <dbReference type="ChEBI" id="CHEBI:43474"/>
        <dbReference type="ChEBI" id="CHEBI:84139"/>
        <dbReference type="EC" id="3.1.3.25"/>
    </reaction>
</comment>
<sequence>MGTTGGGAAEGVEERRALAELAAGVAREAGELAADGQEGIGVLATKSTPTDVVTAMDRSSEELIRKRLLSARPGDAVLGEEGGEEAGAGGAGRVRWIVDPIDGTVNYLYGREEWAVSIAAEVEGRVVAGAVAVPRRGQVYTAVLGGGSFLDGRPLQAPEAPSLDFALIATGFGYDPRRRAWQAEVLRTVLPRVRDIRRNGSAAVDLCSLARGQADGYYERGLNQWDWAAGALVAQEAGVLVGGLRGAPANPDLTIAAGPGLFEELHGLLEPLAADTDGPAAEDG</sequence>
<comment type="similarity">
    <text evidence="7">Belongs to the inositol monophosphatase superfamily.</text>
</comment>
<evidence type="ECO:0000256" key="1">
    <source>
        <dbReference type="ARBA" id="ARBA00001033"/>
    </source>
</evidence>
<evidence type="ECO:0000256" key="3">
    <source>
        <dbReference type="ARBA" id="ARBA00022723"/>
    </source>
</evidence>
<feature type="binding site" evidence="6">
    <location>
        <position position="102"/>
    </location>
    <ligand>
        <name>Mg(2+)</name>
        <dbReference type="ChEBI" id="CHEBI:18420"/>
        <label>1</label>
        <note>catalytic</note>
    </ligand>
</feature>
<dbReference type="Gene3D" id="3.30.540.10">
    <property type="entry name" value="Fructose-1,6-Bisphosphatase, subunit A, domain 1"/>
    <property type="match status" value="1"/>
</dbReference>
<feature type="binding site" evidence="6">
    <location>
        <position position="101"/>
    </location>
    <ligand>
        <name>Mg(2+)</name>
        <dbReference type="ChEBI" id="CHEBI:18420"/>
        <label>1</label>
        <note>catalytic</note>
    </ligand>
</feature>
<evidence type="ECO:0000256" key="2">
    <source>
        <dbReference type="ARBA" id="ARBA00001946"/>
    </source>
</evidence>
<dbReference type="EC" id="3.1.3.25" evidence="7"/>
<dbReference type="GO" id="GO:0008934">
    <property type="term" value="F:inositol monophosphate 1-phosphatase activity"/>
    <property type="evidence" value="ECO:0007669"/>
    <property type="project" value="InterPro"/>
</dbReference>
<dbReference type="Proteomes" id="UP000572635">
    <property type="component" value="Unassembled WGS sequence"/>
</dbReference>
<dbReference type="CDD" id="cd01639">
    <property type="entry name" value="IMPase"/>
    <property type="match status" value="1"/>
</dbReference>
<dbReference type="Pfam" id="PF00459">
    <property type="entry name" value="Inositol_P"/>
    <property type="match status" value="1"/>
</dbReference>
<reference evidence="8 9" key="1">
    <citation type="submission" date="2020-08" db="EMBL/GenBank/DDBJ databases">
        <title>Sequencing the genomes of 1000 actinobacteria strains.</title>
        <authorList>
            <person name="Klenk H.-P."/>
        </authorList>
    </citation>
    <scope>NUCLEOTIDE SEQUENCE [LARGE SCALE GENOMIC DNA]</scope>
    <source>
        <strain evidence="8 9">DSM 44551</strain>
    </source>
</reference>
<organism evidence="8 9">
    <name type="scientific">Nocardiopsis composta</name>
    <dbReference type="NCBI Taxonomy" id="157465"/>
    <lineage>
        <taxon>Bacteria</taxon>
        <taxon>Bacillati</taxon>
        <taxon>Actinomycetota</taxon>
        <taxon>Actinomycetes</taxon>
        <taxon>Streptosporangiales</taxon>
        <taxon>Nocardiopsidaceae</taxon>
        <taxon>Nocardiopsis</taxon>
    </lineage>
</organism>
<evidence type="ECO:0000256" key="7">
    <source>
        <dbReference type="RuleBase" id="RU364068"/>
    </source>
</evidence>
<feature type="binding site" evidence="6">
    <location>
        <position position="226"/>
    </location>
    <ligand>
        <name>Mg(2+)</name>
        <dbReference type="ChEBI" id="CHEBI:18420"/>
        <label>1</label>
        <note>catalytic</note>
    </ligand>
</feature>
<dbReference type="Gene3D" id="3.40.190.80">
    <property type="match status" value="1"/>
</dbReference>
<dbReference type="GO" id="GO:0006020">
    <property type="term" value="P:inositol metabolic process"/>
    <property type="evidence" value="ECO:0007669"/>
    <property type="project" value="TreeGrafter"/>
</dbReference>
<comment type="caution">
    <text evidence="8">The sequence shown here is derived from an EMBL/GenBank/DDBJ whole genome shotgun (WGS) entry which is preliminary data.</text>
</comment>
<feature type="binding site" evidence="6">
    <location>
        <position position="80"/>
    </location>
    <ligand>
        <name>Mg(2+)</name>
        <dbReference type="ChEBI" id="CHEBI:18420"/>
        <label>1</label>
        <note>catalytic</note>
    </ligand>
</feature>
<keyword evidence="3 6" id="KW-0479">Metal-binding</keyword>
<dbReference type="GO" id="GO:0046872">
    <property type="term" value="F:metal ion binding"/>
    <property type="evidence" value="ECO:0007669"/>
    <property type="project" value="UniProtKB-KW"/>
</dbReference>
<dbReference type="EMBL" id="JACHDB010000001">
    <property type="protein sequence ID" value="MBB5431765.1"/>
    <property type="molecule type" value="Genomic_DNA"/>
</dbReference>
<dbReference type="InterPro" id="IPR000760">
    <property type="entry name" value="Inositol_monophosphatase-like"/>
</dbReference>
<dbReference type="InterPro" id="IPR033942">
    <property type="entry name" value="IMPase"/>
</dbReference>
<dbReference type="PROSITE" id="PS00629">
    <property type="entry name" value="IMP_1"/>
    <property type="match status" value="1"/>
</dbReference>
<evidence type="ECO:0000256" key="6">
    <source>
        <dbReference type="PIRSR" id="PIRSR600760-2"/>
    </source>
</evidence>
<feature type="binding site" evidence="6">
    <location>
        <position position="99"/>
    </location>
    <ligand>
        <name>Mg(2+)</name>
        <dbReference type="ChEBI" id="CHEBI:18420"/>
        <label>1</label>
        <note>catalytic</note>
    </ligand>
</feature>
<dbReference type="PRINTS" id="PR00377">
    <property type="entry name" value="IMPHPHTASES"/>
</dbReference>
<comment type="cofactor">
    <cofactor evidence="2 6 7">
        <name>Mg(2+)</name>
        <dbReference type="ChEBI" id="CHEBI:18420"/>
    </cofactor>
</comment>
<dbReference type="AlphaFoldDB" id="A0A7W8QK74"/>
<dbReference type="PANTHER" id="PTHR20854">
    <property type="entry name" value="INOSITOL MONOPHOSPHATASE"/>
    <property type="match status" value="1"/>
</dbReference>
<dbReference type="SUPFAM" id="SSF56655">
    <property type="entry name" value="Carbohydrate phosphatase"/>
    <property type="match status" value="1"/>
</dbReference>
<name>A0A7W8QK74_9ACTN</name>
<accession>A0A7W8QK74</accession>
<dbReference type="InterPro" id="IPR020583">
    <property type="entry name" value="Inositol_monoP_metal-BS"/>
</dbReference>
<gene>
    <name evidence="8" type="ORF">HDA36_001849</name>
</gene>
<evidence type="ECO:0000313" key="8">
    <source>
        <dbReference type="EMBL" id="MBB5431765.1"/>
    </source>
</evidence>
<keyword evidence="9" id="KW-1185">Reference proteome</keyword>
<dbReference type="RefSeq" id="WP_184391427.1">
    <property type="nucleotide sequence ID" value="NZ_BAAAJD010000099.1"/>
</dbReference>